<protein>
    <recommendedName>
        <fullName evidence="6">AIG1-type G domain-containing protein</fullName>
    </recommendedName>
</protein>
<evidence type="ECO:0000313" key="7">
    <source>
        <dbReference type="EMBL" id="KAF7686545.1"/>
    </source>
</evidence>
<proteinExistence type="inferred from homology"/>
<evidence type="ECO:0000256" key="5">
    <source>
        <dbReference type="SAM" id="MobiDB-lite"/>
    </source>
</evidence>
<feature type="coiled-coil region" evidence="4">
    <location>
        <begin position="231"/>
        <end position="280"/>
    </location>
</feature>
<keyword evidence="3" id="KW-0342">GTP-binding</keyword>
<organism evidence="7 8">
    <name type="scientific">Silurus meridionalis</name>
    <name type="common">Southern catfish</name>
    <name type="synonym">Silurus soldatovi meridionalis</name>
    <dbReference type="NCBI Taxonomy" id="175797"/>
    <lineage>
        <taxon>Eukaryota</taxon>
        <taxon>Metazoa</taxon>
        <taxon>Chordata</taxon>
        <taxon>Craniata</taxon>
        <taxon>Vertebrata</taxon>
        <taxon>Euteleostomi</taxon>
        <taxon>Actinopterygii</taxon>
        <taxon>Neopterygii</taxon>
        <taxon>Teleostei</taxon>
        <taxon>Ostariophysi</taxon>
        <taxon>Siluriformes</taxon>
        <taxon>Siluridae</taxon>
        <taxon>Silurus</taxon>
    </lineage>
</organism>
<evidence type="ECO:0000256" key="3">
    <source>
        <dbReference type="ARBA" id="ARBA00023134"/>
    </source>
</evidence>
<dbReference type="AlphaFoldDB" id="A0A8T0A464"/>
<keyword evidence="8" id="KW-1185">Reference proteome</keyword>
<evidence type="ECO:0000259" key="6">
    <source>
        <dbReference type="PROSITE" id="PS51720"/>
    </source>
</evidence>
<comment type="caution">
    <text evidence="7">The sequence shown here is derived from an EMBL/GenBank/DDBJ whole genome shotgun (WGS) entry which is preliminary data.</text>
</comment>
<keyword evidence="2" id="KW-0547">Nucleotide-binding</keyword>
<evidence type="ECO:0000256" key="4">
    <source>
        <dbReference type="SAM" id="Coils"/>
    </source>
</evidence>
<feature type="domain" description="AIG1-type G" evidence="6">
    <location>
        <begin position="28"/>
        <end position="227"/>
    </location>
</feature>
<dbReference type="SUPFAM" id="SSF52540">
    <property type="entry name" value="P-loop containing nucleoside triphosphate hydrolases"/>
    <property type="match status" value="1"/>
</dbReference>
<dbReference type="InterPro" id="IPR006703">
    <property type="entry name" value="G_AIG1"/>
</dbReference>
<dbReference type="EMBL" id="JABFDY010000029">
    <property type="protein sequence ID" value="KAF7686545.1"/>
    <property type="molecule type" value="Genomic_DNA"/>
</dbReference>
<feature type="compositionally biased region" description="Basic and acidic residues" evidence="5">
    <location>
        <begin position="7"/>
        <end position="25"/>
    </location>
</feature>
<feature type="region of interest" description="Disordered" evidence="5">
    <location>
        <begin position="1"/>
        <end position="28"/>
    </location>
</feature>
<keyword evidence="4" id="KW-0175">Coiled coil</keyword>
<evidence type="ECO:0000313" key="8">
    <source>
        <dbReference type="Proteomes" id="UP000606274"/>
    </source>
</evidence>
<dbReference type="Gene3D" id="3.40.50.300">
    <property type="entry name" value="P-loop containing nucleotide triphosphate hydrolases"/>
    <property type="match status" value="1"/>
</dbReference>
<reference evidence="7" key="1">
    <citation type="submission" date="2020-08" db="EMBL/GenBank/DDBJ databases">
        <title>Chromosome-level assembly of Southern catfish (Silurus meridionalis) provides insights into visual adaptation to the nocturnal and benthic lifestyles.</title>
        <authorList>
            <person name="Zhang Y."/>
            <person name="Wang D."/>
            <person name="Peng Z."/>
        </authorList>
    </citation>
    <scope>NUCLEOTIDE SEQUENCE</scope>
    <source>
        <strain evidence="7">SWU-2019-XX</strain>
        <tissue evidence="7">Muscle</tissue>
    </source>
</reference>
<evidence type="ECO:0000256" key="1">
    <source>
        <dbReference type="ARBA" id="ARBA00008535"/>
    </source>
</evidence>
<gene>
    <name evidence="7" type="ORF">HF521_015907</name>
</gene>
<dbReference type="GO" id="GO:0005525">
    <property type="term" value="F:GTP binding"/>
    <property type="evidence" value="ECO:0007669"/>
    <property type="project" value="UniProtKB-KW"/>
</dbReference>
<dbReference type="PANTHER" id="PTHR10903">
    <property type="entry name" value="GTPASE, IMAP FAMILY MEMBER-RELATED"/>
    <property type="match status" value="1"/>
</dbReference>
<dbReference type="CDD" id="cd01852">
    <property type="entry name" value="AIG1"/>
    <property type="match status" value="1"/>
</dbReference>
<dbReference type="Proteomes" id="UP000606274">
    <property type="component" value="Unassembled WGS sequence"/>
</dbReference>
<sequence>MSLSVGKQEKEEEKPSGRQSPDVDRPNMFTVRMVLVGKTGAGKSSSGNTILGRKAFGAVQSGSSVTKECWKETGEVAGREMVLVDTPGLFDTQLSETELTHEISKCINMTAPGPHAIILVIQLGPFTEEEHLAVEKIRALFNEGADKHTLVLFTHGDDLSCTIEEYLSTANQPLKDLIHRCGQRYHVFNNKAVQNRMQVLEFLKKVDEMISANNNEFYTSKMYRDAEEMLMMRENELRKFYEQKLHEQQMELKAKFEEEKRKLQENIDALHESDREKEKKIKDLQYQVNWSRKVLFEYRRYYEDRLNAVRQEAEETQTYKEELKIIITAIKS</sequence>
<dbReference type="Pfam" id="PF04548">
    <property type="entry name" value="AIG1"/>
    <property type="match status" value="1"/>
</dbReference>
<dbReference type="FunFam" id="3.40.50.300:FF:000366">
    <property type="entry name" value="GTPase, IMAP family member 2"/>
    <property type="match status" value="1"/>
</dbReference>
<evidence type="ECO:0000256" key="2">
    <source>
        <dbReference type="ARBA" id="ARBA00022741"/>
    </source>
</evidence>
<dbReference type="PANTHER" id="PTHR10903:SF180">
    <property type="entry name" value="GTPASE IMAP FAMILY MEMBER 7-LIKE"/>
    <property type="match status" value="1"/>
</dbReference>
<dbReference type="InterPro" id="IPR027417">
    <property type="entry name" value="P-loop_NTPase"/>
</dbReference>
<name>A0A8T0A464_SILME</name>
<comment type="similarity">
    <text evidence="1">Belongs to the TRAFAC class TrmE-Era-EngA-EngB-Septin-like GTPase superfamily. AIG1/Toc34/Toc159-like paraseptin GTPase family. IAN subfamily.</text>
</comment>
<dbReference type="InterPro" id="IPR045058">
    <property type="entry name" value="GIMA/IAN/Toc"/>
</dbReference>
<dbReference type="PROSITE" id="PS51720">
    <property type="entry name" value="G_AIG1"/>
    <property type="match status" value="1"/>
</dbReference>
<dbReference type="OrthoDB" id="5985928at2759"/>
<accession>A0A8T0A464</accession>